<evidence type="ECO:0000256" key="10">
    <source>
        <dbReference type="ARBA" id="ARBA00023136"/>
    </source>
</evidence>
<keyword evidence="5" id="KW-0813">Transport</keyword>
<reference evidence="14" key="1">
    <citation type="submission" date="2023-04" db="EMBL/GenBank/DDBJ databases">
        <authorList>
            <person name="Vijverberg K."/>
            <person name="Xiong W."/>
            <person name="Schranz E."/>
        </authorList>
    </citation>
    <scope>NUCLEOTIDE SEQUENCE</scope>
</reference>
<sequence>MFWKTLSNTNKQAAASPPPFTTTTATFMTTHDKPLPSPPPPPPQIELVIDSTILKPDAHDGILIVIKGLVFPVLTRCHAGYFRITLSLCCQALLWKTLKDPPENAHAYRRMLGVFPSTAFLLLWSLSLLILASLSILYILRCALFSDMVKSEYLNHIGVNYLFAPSISWLLLLQSAPFFTPKTIYYLLLWWVFVVPIFVLDVKIYGQWFTKGKRILSTVANPASQLSVVGNFVGARAAAQMGWKESAMVMFALGMIHYLVVFVTLYQRMSENNCLPAMLRPVMFLFIAAPSMASLAWDSISGTFDFSSKMLFYLSLFLFLSLITRPNLFKKSMKKFNVVWWAYSYPLTVLALASTEYAQETKSSIAHLLMLLLSLLSVMVSIVLMVYTALNTNILLPPEDDMYAPTVVTVGPITISSGSNRVEHRRYPFLLGDWSRNTTQTPLTPSLPTMRKEATMGLPETSTAAPPIEEELPKCFPCLLLSMDRRQQPPMRFCYRWIAPENRPSGFSKFSRFIVIVFGLSHIPFGVS</sequence>
<evidence type="ECO:0000256" key="5">
    <source>
        <dbReference type="ARBA" id="ARBA00022448"/>
    </source>
</evidence>
<comment type="subunit">
    <text evidence="4">Homotrimer.</text>
</comment>
<dbReference type="Gene3D" id="1.50.10.150">
    <property type="entry name" value="Voltage-dependent anion channel"/>
    <property type="match status" value="1"/>
</dbReference>
<keyword evidence="10 13" id="KW-0472">Membrane</keyword>
<dbReference type="InterPro" id="IPR030183">
    <property type="entry name" value="SLAC/SLAH"/>
</dbReference>
<dbReference type="AlphaFoldDB" id="A0AA36EQG2"/>
<feature type="transmembrane region" description="Helical" evidence="13">
    <location>
        <begin position="365"/>
        <end position="387"/>
    </location>
</feature>
<evidence type="ECO:0000313" key="15">
    <source>
        <dbReference type="Proteomes" id="UP001177003"/>
    </source>
</evidence>
<comment type="function">
    <text evidence="11">Slow, weak voltage-dependent S-type anion efflux channel involved in maintenance of anion homeostasis.</text>
</comment>
<dbReference type="Pfam" id="PF03595">
    <property type="entry name" value="SLAC1"/>
    <property type="match status" value="1"/>
</dbReference>
<dbReference type="GO" id="GO:0012505">
    <property type="term" value="C:endomembrane system"/>
    <property type="evidence" value="ECO:0007669"/>
    <property type="project" value="UniProtKB-SubCell"/>
</dbReference>
<evidence type="ECO:0000256" key="11">
    <source>
        <dbReference type="ARBA" id="ARBA00054248"/>
    </source>
</evidence>
<feature type="transmembrane region" description="Helical" evidence="13">
    <location>
        <begin position="153"/>
        <end position="172"/>
    </location>
</feature>
<feature type="transmembrane region" description="Helical" evidence="13">
    <location>
        <begin position="247"/>
        <end position="266"/>
    </location>
</feature>
<dbReference type="InterPro" id="IPR004695">
    <property type="entry name" value="SLAC1/Mae1/Ssu1/TehA"/>
</dbReference>
<evidence type="ECO:0000256" key="8">
    <source>
        <dbReference type="ARBA" id="ARBA00022989"/>
    </source>
</evidence>
<keyword evidence="8 13" id="KW-1133">Transmembrane helix</keyword>
<keyword evidence="15" id="KW-1185">Reference proteome</keyword>
<dbReference type="PANTHER" id="PTHR31269:SF52">
    <property type="entry name" value="ZINC FINGER, CCHC-TYPE, VOLTAGE-DEPENDENT ANION CHANNEL-RELATED"/>
    <property type="match status" value="1"/>
</dbReference>
<feature type="transmembrane region" description="Helical" evidence="13">
    <location>
        <begin position="306"/>
        <end position="324"/>
    </location>
</feature>
<keyword evidence="7 13" id="KW-0812">Transmembrane</keyword>
<comment type="subcellular location">
    <subcellularLocation>
        <location evidence="2">Cell membrane</location>
    </subcellularLocation>
    <subcellularLocation>
        <location evidence="1">Endomembrane system</location>
        <topology evidence="1">Multi-pass membrane protein</topology>
    </subcellularLocation>
</comment>
<feature type="region of interest" description="Disordered" evidence="12">
    <location>
        <begin position="1"/>
        <end position="23"/>
    </location>
</feature>
<evidence type="ECO:0000256" key="9">
    <source>
        <dbReference type="ARBA" id="ARBA00023065"/>
    </source>
</evidence>
<dbReference type="InterPro" id="IPR038665">
    <property type="entry name" value="Voltage-dep_anion_channel_sf"/>
</dbReference>
<evidence type="ECO:0000256" key="12">
    <source>
        <dbReference type="SAM" id="MobiDB-lite"/>
    </source>
</evidence>
<dbReference type="GO" id="GO:0005886">
    <property type="term" value="C:plasma membrane"/>
    <property type="evidence" value="ECO:0007669"/>
    <property type="project" value="UniProtKB-SubCell"/>
</dbReference>
<dbReference type="PANTHER" id="PTHR31269">
    <property type="entry name" value="S-TYPE ANION CHANNEL SLAH3"/>
    <property type="match status" value="1"/>
</dbReference>
<comment type="similarity">
    <text evidence="3">Belongs to the SLAC1 S-type anion channel family.</text>
</comment>
<feature type="transmembrane region" description="Helical" evidence="13">
    <location>
        <begin position="278"/>
        <end position="300"/>
    </location>
</feature>
<keyword evidence="9" id="KW-0406">Ion transport</keyword>
<dbReference type="CDD" id="cd09323">
    <property type="entry name" value="TDT_SLAC1_like"/>
    <property type="match status" value="1"/>
</dbReference>
<proteinExistence type="inferred from homology"/>
<evidence type="ECO:0000256" key="1">
    <source>
        <dbReference type="ARBA" id="ARBA00004127"/>
    </source>
</evidence>
<keyword evidence="6" id="KW-1003">Cell membrane</keyword>
<dbReference type="GO" id="GO:0006873">
    <property type="term" value="P:intracellular monoatomic ion homeostasis"/>
    <property type="evidence" value="ECO:0007669"/>
    <property type="project" value="InterPro"/>
</dbReference>
<evidence type="ECO:0000256" key="4">
    <source>
        <dbReference type="ARBA" id="ARBA00011233"/>
    </source>
</evidence>
<evidence type="ECO:0000256" key="2">
    <source>
        <dbReference type="ARBA" id="ARBA00004236"/>
    </source>
</evidence>
<evidence type="ECO:0000256" key="13">
    <source>
        <dbReference type="SAM" id="Phobius"/>
    </source>
</evidence>
<organism evidence="14 15">
    <name type="scientific">Lactuca saligna</name>
    <name type="common">Willowleaf lettuce</name>
    <dbReference type="NCBI Taxonomy" id="75948"/>
    <lineage>
        <taxon>Eukaryota</taxon>
        <taxon>Viridiplantae</taxon>
        <taxon>Streptophyta</taxon>
        <taxon>Embryophyta</taxon>
        <taxon>Tracheophyta</taxon>
        <taxon>Spermatophyta</taxon>
        <taxon>Magnoliopsida</taxon>
        <taxon>eudicotyledons</taxon>
        <taxon>Gunneridae</taxon>
        <taxon>Pentapetalae</taxon>
        <taxon>asterids</taxon>
        <taxon>campanulids</taxon>
        <taxon>Asterales</taxon>
        <taxon>Asteraceae</taxon>
        <taxon>Cichorioideae</taxon>
        <taxon>Cichorieae</taxon>
        <taxon>Lactucinae</taxon>
        <taxon>Lactuca</taxon>
    </lineage>
</organism>
<dbReference type="Proteomes" id="UP001177003">
    <property type="component" value="Chromosome 9"/>
</dbReference>
<evidence type="ECO:0000256" key="3">
    <source>
        <dbReference type="ARBA" id="ARBA00007808"/>
    </source>
</evidence>
<accession>A0AA36EQG2</accession>
<dbReference type="GO" id="GO:0008308">
    <property type="term" value="F:voltage-gated monoatomic anion channel activity"/>
    <property type="evidence" value="ECO:0007669"/>
    <property type="project" value="InterPro"/>
</dbReference>
<gene>
    <name evidence="14" type="ORF">LSALG_LOCUS42426</name>
</gene>
<protein>
    <submittedName>
        <fullName evidence="14">Uncharacterized protein</fullName>
    </submittedName>
</protein>
<dbReference type="FunFam" id="1.50.10.150:FF:000003">
    <property type="entry name" value="S-type anion channel SLAH1"/>
    <property type="match status" value="1"/>
</dbReference>
<feature type="compositionally biased region" description="Polar residues" evidence="12">
    <location>
        <begin position="1"/>
        <end position="12"/>
    </location>
</feature>
<evidence type="ECO:0000256" key="6">
    <source>
        <dbReference type="ARBA" id="ARBA00022475"/>
    </source>
</evidence>
<evidence type="ECO:0000256" key="7">
    <source>
        <dbReference type="ARBA" id="ARBA00022692"/>
    </source>
</evidence>
<feature type="transmembrane region" description="Helical" evidence="13">
    <location>
        <begin position="119"/>
        <end position="141"/>
    </location>
</feature>
<feature type="transmembrane region" description="Helical" evidence="13">
    <location>
        <begin position="336"/>
        <end position="353"/>
    </location>
</feature>
<name>A0AA36EQG2_LACSI</name>
<feature type="transmembrane region" description="Helical" evidence="13">
    <location>
        <begin position="184"/>
        <end position="206"/>
    </location>
</feature>
<dbReference type="EMBL" id="OX465085">
    <property type="protein sequence ID" value="CAI9304018.1"/>
    <property type="molecule type" value="Genomic_DNA"/>
</dbReference>
<evidence type="ECO:0000313" key="14">
    <source>
        <dbReference type="EMBL" id="CAI9304018.1"/>
    </source>
</evidence>